<feature type="region of interest" description="Disordered" evidence="1">
    <location>
        <begin position="58"/>
        <end position="159"/>
    </location>
</feature>
<dbReference type="AlphaFoldDB" id="A0A7E5X4L3"/>
<feature type="compositionally biased region" description="Low complexity" evidence="1">
    <location>
        <begin position="90"/>
        <end position="104"/>
    </location>
</feature>
<dbReference type="GeneID" id="113508708"/>
<evidence type="ECO:0000259" key="3">
    <source>
        <dbReference type="Pfam" id="PF13843"/>
    </source>
</evidence>
<dbReference type="PANTHER" id="PTHR46599">
    <property type="entry name" value="PIGGYBAC TRANSPOSABLE ELEMENT-DERIVED PROTEIN 4"/>
    <property type="match status" value="1"/>
</dbReference>
<reference evidence="5" key="1">
    <citation type="submission" date="2025-08" db="UniProtKB">
        <authorList>
            <consortium name="RefSeq"/>
        </authorList>
    </citation>
    <scope>IDENTIFICATION</scope>
</reference>
<sequence>MSRNKPISDDLIAQELEEMFGIPDGMISEDDLEESDSEQGAEEDLVRVLTGDDVLLSSTAISSPSSSTCQSPSLPRLQSASRSTPAVPHQSPSASRLQSASRSAPLPPQQQSPSVARLQSDAAPIASPYPPDRIDGVSELSDFSSSDSDSDIDETDWKKQEWTQNPDLSYFDTPHIQSSKQLPNRTKPLTYFGLFFSDDVLQMIVDQTNLYASQVGNRNWTPTTVEEIKAFLGVLIQMGIHVLPSIEDYWSSDPVLQVPEIAETMTLKRFQHIMKHLHLNDNSQMPARDSDDYDKLYKIRPLLEKLNEKCQESAITTNSQSIDECMIKFKGRSSLKQYMPMKPVKRGYKVWVRADSSTGYVYMFRIYTGKTDTTETGLGSNVIKSLCEPLIRANYRGHLAFDNFFSSTDLLQYLFDHEIYSTATVRSDRQDLPLLVKKPKLTGDKEADSKTAEASKRQNARVKKMKRGKWKWRVKRNVAFAVWRDTKQVTVLSTAFHPKQRRTCSRTQKDGTKKAYNCPQMIPEYTKRMGGVDRFDQKRTPYAVGRKSKKWWKRIFYFLIDLAITNAYILYKSNSRVHNVMTQKYFRIALSKELINNLSFRKRSFHSMPKYNIKKSKQSNERQKTVHSVPDGLRTEQLGEHWPVEIETYKRCRLCSTKTNNKRSKIICERCEVPLCISPCFRQFHFD</sequence>
<feature type="compositionally biased region" description="Low complexity" evidence="1">
    <location>
        <begin position="58"/>
        <end position="75"/>
    </location>
</feature>
<feature type="domain" description="PiggyBac transposable element-derived protein" evidence="3">
    <location>
        <begin position="188"/>
        <end position="568"/>
    </location>
</feature>
<proteinExistence type="predicted"/>
<evidence type="ECO:0000313" key="4">
    <source>
        <dbReference type="Proteomes" id="UP000322000"/>
    </source>
</evidence>
<keyword evidence="4" id="KW-1185">Reference proteome</keyword>
<feature type="compositionally biased region" description="Low complexity" evidence="1">
    <location>
        <begin position="137"/>
        <end position="147"/>
    </location>
</feature>
<organism evidence="4 5">
    <name type="scientific">Trichoplusia ni</name>
    <name type="common">Cabbage looper</name>
    <dbReference type="NCBI Taxonomy" id="7111"/>
    <lineage>
        <taxon>Eukaryota</taxon>
        <taxon>Metazoa</taxon>
        <taxon>Ecdysozoa</taxon>
        <taxon>Arthropoda</taxon>
        <taxon>Hexapoda</taxon>
        <taxon>Insecta</taxon>
        <taxon>Pterygota</taxon>
        <taxon>Neoptera</taxon>
        <taxon>Endopterygota</taxon>
        <taxon>Lepidoptera</taxon>
        <taxon>Glossata</taxon>
        <taxon>Ditrysia</taxon>
        <taxon>Noctuoidea</taxon>
        <taxon>Noctuidae</taxon>
        <taxon>Plusiinae</taxon>
        <taxon>Trichoplusia</taxon>
    </lineage>
</organism>
<dbReference type="InterPro" id="IPR029526">
    <property type="entry name" value="PGBD"/>
</dbReference>
<evidence type="ECO:0000313" key="5">
    <source>
        <dbReference type="RefSeq" id="XP_026747594.1"/>
    </source>
</evidence>
<dbReference type="Proteomes" id="UP000322000">
    <property type="component" value="Chromosome 3"/>
</dbReference>
<name>A0A7E5X4L3_TRINI</name>
<feature type="region of interest" description="Disordered" evidence="1">
    <location>
        <begin position="20"/>
        <end position="44"/>
    </location>
</feature>
<gene>
    <name evidence="5" type="primary">LOC113508708</name>
</gene>
<feature type="compositionally biased region" description="Acidic residues" evidence="1">
    <location>
        <begin position="27"/>
        <end position="43"/>
    </location>
</feature>
<dbReference type="KEGG" id="tnl:113508708"/>
<protein>
    <submittedName>
        <fullName evidence="5">PiggyBac transposable element-derived protein 4-like</fullName>
    </submittedName>
</protein>
<dbReference type="InterPro" id="IPR032718">
    <property type="entry name" value="PGBD4_Znf_C"/>
</dbReference>
<evidence type="ECO:0000256" key="1">
    <source>
        <dbReference type="SAM" id="MobiDB-lite"/>
    </source>
</evidence>
<evidence type="ECO:0000259" key="2">
    <source>
        <dbReference type="Pfam" id="PF13842"/>
    </source>
</evidence>
<dbReference type="Pfam" id="PF13843">
    <property type="entry name" value="DDE_Tnp_1_7"/>
    <property type="match status" value="1"/>
</dbReference>
<accession>A0A7E5X4L3</accession>
<dbReference type="OrthoDB" id="118105at2759"/>
<feature type="domain" description="PiggyBac transposable element-derived protein 4 C-terminal zinc-finger" evidence="2">
    <location>
        <begin position="648"/>
        <end position="685"/>
    </location>
</feature>
<dbReference type="RefSeq" id="XP_026747594.1">
    <property type="nucleotide sequence ID" value="XM_026891793.1"/>
</dbReference>
<dbReference type="InParanoid" id="A0A7E5X4L3"/>
<dbReference type="PANTHER" id="PTHR46599:SF3">
    <property type="entry name" value="PIGGYBAC TRANSPOSABLE ELEMENT-DERIVED PROTEIN 4"/>
    <property type="match status" value="1"/>
</dbReference>
<dbReference type="Pfam" id="PF13842">
    <property type="entry name" value="zf-Tnp_2"/>
    <property type="match status" value="1"/>
</dbReference>